<keyword evidence="5 6" id="KW-0472">Membrane</keyword>
<feature type="transmembrane region" description="Helical" evidence="6">
    <location>
        <begin position="419"/>
        <end position="438"/>
    </location>
</feature>
<dbReference type="Pfam" id="PF07690">
    <property type="entry name" value="MFS_1"/>
    <property type="match status" value="1"/>
</dbReference>
<organism evidence="8 9">
    <name type="scientific">Paenibacillus algorifonticola</name>
    <dbReference type="NCBI Taxonomy" id="684063"/>
    <lineage>
        <taxon>Bacteria</taxon>
        <taxon>Bacillati</taxon>
        <taxon>Bacillota</taxon>
        <taxon>Bacilli</taxon>
        <taxon>Bacillales</taxon>
        <taxon>Paenibacillaceae</taxon>
        <taxon>Paenibacillus</taxon>
    </lineage>
</organism>
<dbReference type="InterPro" id="IPR036259">
    <property type="entry name" value="MFS_trans_sf"/>
</dbReference>
<keyword evidence="3 6" id="KW-0812">Transmembrane</keyword>
<feature type="transmembrane region" description="Helical" evidence="6">
    <location>
        <begin position="345"/>
        <end position="364"/>
    </location>
</feature>
<feature type="transmembrane region" description="Helical" evidence="6">
    <location>
        <begin position="290"/>
        <end position="309"/>
    </location>
</feature>
<dbReference type="SUPFAM" id="SSF103473">
    <property type="entry name" value="MFS general substrate transporter"/>
    <property type="match status" value="1"/>
</dbReference>
<dbReference type="PANTHER" id="PTHR42718:SF9">
    <property type="entry name" value="MAJOR FACILITATOR SUPERFAMILY MULTIDRUG TRANSPORTER MFSC"/>
    <property type="match status" value="1"/>
</dbReference>
<keyword evidence="4 6" id="KW-1133">Transmembrane helix</keyword>
<feature type="transmembrane region" description="Helical" evidence="6">
    <location>
        <begin position="103"/>
        <end position="126"/>
    </location>
</feature>
<evidence type="ECO:0000313" key="9">
    <source>
        <dbReference type="Proteomes" id="UP000183410"/>
    </source>
</evidence>
<keyword evidence="9" id="KW-1185">Reference proteome</keyword>
<dbReference type="PRINTS" id="PR01036">
    <property type="entry name" value="TCRTETB"/>
</dbReference>
<dbReference type="InterPro" id="IPR020846">
    <property type="entry name" value="MFS_dom"/>
</dbReference>
<dbReference type="OrthoDB" id="2403626at2"/>
<feature type="transmembrane region" description="Helical" evidence="6">
    <location>
        <begin position="43"/>
        <end position="67"/>
    </location>
</feature>
<feature type="transmembrane region" description="Helical" evidence="6">
    <location>
        <begin position="196"/>
        <end position="215"/>
    </location>
</feature>
<dbReference type="CDD" id="cd17321">
    <property type="entry name" value="MFS_MMR_MDR_like"/>
    <property type="match status" value="1"/>
</dbReference>
<dbReference type="AlphaFoldDB" id="A0A1I2G0P2"/>
<feature type="transmembrane region" description="Helical" evidence="6">
    <location>
        <begin position="166"/>
        <end position="184"/>
    </location>
</feature>
<keyword evidence="2" id="KW-0813">Transport</keyword>
<reference evidence="9" key="1">
    <citation type="submission" date="2016-10" db="EMBL/GenBank/DDBJ databases">
        <authorList>
            <person name="Varghese N."/>
            <person name="Submissions S."/>
        </authorList>
    </citation>
    <scope>NUCLEOTIDE SEQUENCE [LARGE SCALE GENOMIC DNA]</scope>
    <source>
        <strain evidence="9">CGMCC 1.10223</strain>
    </source>
</reference>
<feature type="transmembrane region" description="Helical" evidence="6">
    <location>
        <begin position="321"/>
        <end position="339"/>
    </location>
</feature>
<dbReference type="GO" id="GO:0022857">
    <property type="term" value="F:transmembrane transporter activity"/>
    <property type="evidence" value="ECO:0007669"/>
    <property type="project" value="InterPro"/>
</dbReference>
<evidence type="ECO:0000256" key="5">
    <source>
        <dbReference type="ARBA" id="ARBA00023136"/>
    </source>
</evidence>
<feature type="transmembrane region" description="Helical" evidence="6">
    <location>
        <begin position="79"/>
        <end position="97"/>
    </location>
</feature>
<dbReference type="PROSITE" id="PS50850">
    <property type="entry name" value="MFS"/>
    <property type="match status" value="1"/>
</dbReference>
<dbReference type="InterPro" id="IPR011701">
    <property type="entry name" value="MFS"/>
</dbReference>
<dbReference type="GO" id="GO:0005886">
    <property type="term" value="C:plasma membrane"/>
    <property type="evidence" value="ECO:0007669"/>
    <property type="project" value="UniProtKB-SubCell"/>
</dbReference>
<feature type="transmembrane region" description="Helical" evidence="6">
    <location>
        <begin position="12"/>
        <end position="31"/>
    </location>
</feature>
<evidence type="ECO:0000256" key="3">
    <source>
        <dbReference type="ARBA" id="ARBA00022692"/>
    </source>
</evidence>
<comment type="subcellular location">
    <subcellularLocation>
        <location evidence="1">Cell membrane</location>
        <topology evidence="1">Multi-pass membrane protein</topology>
    </subcellularLocation>
</comment>
<dbReference type="Gene3D" id="1.20.1720.10">
    <property type="entry name" value="Multidrug resistance protein D"/>
    <property type="match status" value="1"/>
</dbReference>
<evidence type="ECO:0000256" key="6">
    <source>
        <dbReference type="SAM" id="Phobius"/>
    </source>
</evidence>
<dbReference type="Gene3D" id="1.20.1250.20">
    <property type="entry name" value="MFS general substrate transporter like domains"/>
    <property type="match status" value="1"/>
</dbReference>
<feature type="domain" description="Major facilitator superfamily (MFS) profile" evidence="7">
    <location>
        <begin position="14"/>
        <end position="443"/>
    </location>
</feature>
<dbReference type="EMBL" id="FONN01000014">
    <property type="protein sequence ID" value="SFF10648.1"/>
    <property type="molecule type" value="Genomic_DNA"/>
</dbReference>
<sequence>MNNGEAGLKKEGLVILLLSFALTLVVMNTMMFNLALPDVEKQFSLSAIATSWIVTGYSIVFAIASITYSRLSDFIPMKLLFLIALSSLSVASIIGFFSNSFLLLMAARLIQATGAGAIAALGIVLVTRFIPADRRGRAMALIMSATSLGLGLGPVIGGVIVEYLGWHYLFAVTAIMILLIPMFYKMIPAESRKSGSFDVAGALLIGIGTTGLLLALTSRSLVALIIGVVAVALFWWRIHKAKDPFVQPDLFRNKPYMLLGMLGVTSYMNNFAALFLVPQVLAGVYHLTPAQSGLIVFPGSLATMVASRYIGSTIDRLGNRFFIRLAPIGLLAASLALAFSAVHSYWAILVIYMLLSVSFSALTSSVSNEMSRLLPQKEIGAGMGLFQLAQFFSGALTAALIGTAIVWQAQLAKSEAFNHILWGMSVIVLCTVVSSLLYTRSAARQASRQAA</sequence>
<protein>
    <submittedName>
        <fullName evidence="8">MFS transporter, DHA2 family, metal-tetracycline-proton antiporter</fullName>
    </submittedName>
</protein>
<evidence type="ECO:0000256" key="4">
    <source>
        <dbReference type="ARBA" id="ARBA00022989"/>
    </source>
</evidence>
<feature type="transmembrane region" description="Helical" evidence="6">
    <location>
        <begin position="258"/>
        <end position="278"/>
    </location>
</feature>
<dbReference type="Proteomes" id="UP000183410">
    <property type="component" value="Unassembled WGS sequence"/>
</dbReference>
<feature type="transmembrane region" description="Helical" evidence="6">
    <location>
        <begin position="138"/>
        <end position="160"/>
    </location>
</feature>
<evidence type="ECO:0000259" key="7">
    <source>
        <dbReference type="PROSITE" id="PS50850"/>
    </source>
</evidence>
<dbReference type="RefSeq" id="WP_046232978.1">
    <property type="nucleotide sequence ID" value="NZ_FONN01000014.1"/>
</dbReference>
<evidence type="ECO:0000256" key="2">
    <source>
        <dbReference type="ARBA" id="ARBA00022448"/>
    </source>
</evidence>
<dbReference type="PANTHER" id="PTHR42718">
    <property type="entry name" value="MAJOR FACILITATOR SUPERFAMILY MULTIDRUG TRANSPORTER MFSC"/>
    <property type="match status" value="1"/>
</dbReference>
<evidence type="ECO:0000256" key="1">
    <source>
        <dbReference type="ARBA" id="ARBA00004651"/>
    </source>
</evidence>
<accession>A0A1I2G0P2</accession>
<proteinExistence type="predicted"/>
<name>A0A1I2G0P2_9BACL</name>
<feature type="transmembrane region" description="Helical" evidence="6">
    <location>
        <begin position="385"/>
        <end position="407"/>
    </location>
</feature>
<gene>
    <name evidence="8" type="ORF">SAMN04487969_11428</name>
</gene>
<feature type="transmembrane region" description="Helical" evidence="6">
    <location>
        <begin position="221"/>
        <end position="238"/>
    </location>
</feature>
<evidence type="ECO:0000313" key="8">
    <source>
        <dbReference type="EMBL" id="SFF10648.1"/>
    </source>
</evidence>